<dbReference type="Gene3D" id="3.40.50.1000">
    <property type="entry name" value="HAD superfamily/HAD-like"/>
    <property type="match status" value="1"/>
</dbReference>
<dbReference type="SFLD" id="SFLDS00003">
    <property type="entry name" value="Haloacid_Dehalogenase"/>
    <property type="match status" value="1"/>
</dbReference>
<dbReference type="GO" id="GO:0016791">
    <property type="term" value="F:phosphatase activity"/>
    <property type="evidence" value="ECO:0007669"/>
    <property type="project" value="TreeGrafter"/>
</dbReference>
<reference evidence="1" key="1">
    <citation type="submission" date="2019-04" db="EMBL/GenBank/DDBJ databases">
        <title>Evolution of Biomass-Degrading Anaerobic Consortia Revealed by Metagenomics.</title>
        <authorList>
            <person name="Peng X."/>
        </authorList>
    </citation>
    <scope>NUCLEOTIDE SEQUENCE</scope>
    <source>
        <strain evidence="1">SIG240</strain>
    </source>
</reference>
<dbReference type="SFLD" id="SFLDG01144">
    <property type="entry name" value="C2.B.4:_PGP_Like"/>
    <property type="match status" value="1"/>
</dbReference>
<dbReference type="InterPro" id="IPR000150">
    <property type="entry name" value="Cof"/>
</dbReference>
<dbReference type="InterPro" id="IPR006379">
    <property type="entry name" value="HAD-SF_hydro_IIB"/>
</dbReference>
<sequence>MSNVKIVFSDIDGTVLTSQHEVTGQTKEAVKKLVAGDIPFVLVSARMPEAIYPITEDMGIQMPIICYSGAYVLDREGRELASTYMAAEPVRELLAEIGEKFPAVTVNFYSGHHWYVTDKQDARVKREEDITSAQAEQADFDSLLAQGTLPHKILLMAEPADCTAAEKYFQQHYPQFQVARSSDILLEIMDGTVSKAAGIEVMLKDYGFDKAEALSFGDNYNDLAMLKYTGMSVAMGNAPDDVKAVAKAVTLSNNDSGIAAFLTSQKII</sequence>
<dbReference type="EMBL" id="SVBY01000052">
    <property type="protein sequence ID" value="MBE6093042.1"/>
    <property type="molecule type" value="Genomic_DNA"/>
</dbReference>
<dbReference type="SUPFAM" id="SSF56784">
    <property type="entry name" value="HAD-like"/>
    <property type="match status" value="1"/>
</dbReference>
<dbReference type="InterPro" id="IPR036412">
    <property type="entry name" value="HAD-like_sf"/>
</dbReference>
<dbReference type="PANTHER" id="PTHR10000">
    <property type="entry name" value="PHOSPHOSERINE PHOSPHATASE"/>
    <property type="match status" value="1"/>
</dbReference>
<dbReference type="NCBIfam" id="TIGR00099">
    <property type="entry name" value="Cof-subfamily"/>
    <property type="match status" value="1"/>
</dbReference>
<dbReference type="AlphaFoldDB" id="A0A927WSB7"/>
<dbReference type="Pfam" id="PF08282">
    <property type="entry name" value="Hydrolase_3"/>
    <property type="match status" value="1"/>
</dbReference>
<dbReference type="Proteomes" id="UP000761380">
    <property type="component" value="Unassembled WGS sequence"/>
</dbReference>
<dbReference type="GO" id="GO:0000287">
    <property type="term" value="F:magnesium ion binding"/>
    <property type="evidence" value="ECO:0007669"/>
    <property type="project" value="TreeGrafter"/>
</dbReference>
<proteinExistence type="predicted"/>
<protein>
    <submittedName>
        <fullName evidence="1">HAD family phosphatase</fullName>
    </submittedName>
</protein>
<accession>A0A927WSB7</accession>
<dbReference type="InterPro" id="IPR023214">
    <property type="entry name" value="HAD_sf"/>
</dbReference>
<gene>
    <name evidence="1" type="ORF">E7201_07750</name>
</gene>
<dbReference type="SFLD" id="SFLDG01140">
    <property type="entry name" value="C2.B:_Phosphomannomutase_and_P"/>
    <property type="match status" value="1"/>
</dbReference>
<evidence type="ECO:0000313" key="2">
    <source>
        <dbReference type="Proteomes" id="UP000761380"/>
    </source>
</evidence>
<dbReference type="PROSITE" id="PS01228">
    <property type="entry name" value="COF_1"/>
    <property type="match status" value="1"/>
</dbReference>
<comment type="caution">
    <text evidence="1">The sequence shown here is derived from an EMBL/GenBank/DDBJ whole genome shotgun (WGS) entry which is preliminary data.</text>
</comment>
<dbReference type="PANTHER" id="PTHR10000:SF8">
    <property type="entry name" value="HAD SUPERFAMILY HYDROLASE-LIKE, TYPE 3"/>
    <property type="match status" value="1"/>
</dbReference>
<dbReference type="Gene3D" id="3.30.1240.10">
    <property type="match status" value="1"/>
</dbReference>
<dbReference type="NCBIfam" id="TIGR01484">
    <property type="entry name" value="HAD-SF-IIB"/>
    <property type="match status" value="1"/>
</dbReference>
<organism evidence="1 2">
    <name type="scientific">Selenomonas ruminantium</name>
    <dbReference type="NCBI Taxonomy" id="971"/>
    <lineage>
        <taxon>Bacteria</taxon>
        <taxon>Bacillati</taxon>
        <taxon>Bacillota</taxon>
        <taxon>Negativicutes</taxon>
        <taxon>Selenomonadales</taxon>
        <taxon>Selenomonadaceae</taxon>
        <taxon>Selenomonas</taxon>
    </lineage>
</organism>
<dbReference type="CDD" id="cd07516">
    <property type="entry name" value="HAD_Pase"/>
    <property type="match status" value="1"/>
</dbReference>
<dbReference type="GO" id="GO:0005829">
    <property type="term" value="C:cytosol"/>
    <property type="evidence" value="ECO:0007669"/>
    <property type="project" value="TreeGrafter"/>
</dbReference>
<evidence type="ECO:0000313" key="1">
    <source>
        <dbReference type="EMBL" id="MBE6093042.1"/>
    </source>
</evidence>
<name>A0A927WSB7_SELRU</name>